<proteinExistence type="predicted"/>
<sequence>VAPLGSHWRMPKVNPIVFIDEALLPESRDHTSHVKAWPLKAVDRKLPRTPSGALDRGKEACFIHTRGALHRTMSAAARLGQRFTYVEEKAEMPEPFRALPPIPPLEPAGAAESEGVSPDDEGECLVKVQRRKKKHVTMPARLGPMEEMSSARMEDIGKAARGRLPSEPLLPDIGPSRPLLTLAGEPDLPVIMRRKKKVATMPELRRTE</sequence>
<keyword evidence="3" id="KW-1185">Reference proteome</keyword>
<dbReference type="Proteomes" id="UP001642464">
    <property type="component" value="Unassembled WGS sequence"/>
</dbReference>
<name>A0ABP0KQQ0_9DINO</name>
<protein>
    <submittedName>
        <fullName evidence="2">Uncharacterized protein</fullName>
    </submittedName>
</protein>
<organism evidence="2 3">
    <name type="scientific">Durusdinium trenchii</name>
    <dbReference type="NCBI Taxonomy" id="1381693"/>
    <lineage>
        <taxon>Eukaryota</taxon>
        <taxon>Sar</taxon>
        <taxon>Alveolata</taxon>
        <taxon>Dinophyceae</taxon>
        <taxon>Suessiales</taxon>
        <taxon>Symbiodiniaceae</taxon>
        <taxon>Durusdinium</taxon>
    </lineage>
</organism>
<feature type="region of interest" description="Disordered" evidence="1">
    <location>
        <begin position="163"/>
        <end position="182"/>
    </location>
</feature>
<evidence type="ECO:0000313" key="2">
    <source>
        <dbReference type="EMBL" id="CAK9028550.1"/>
    </source>
</evidence>
<feature type="non-terminal residue" evidence="2">
    <location>
        <position position="1"/>
    </location>
</feature>
<evidence type="ECO:0000313" key="3">
    <source>
        <dbReference type="Proteomes" id="UP001642464"/>
    </source>
</evidence>
<gene>
    <name evidence="2" type="ORF">SCF082_LOCUS18411</name>
</gene>
<comment type="caution">
    <text evidence="2">The sequence shown here is derived from an EMBL/GenBank/DDBJ whole genome shotgun (WGS) entry which is preliminary data.</text>
</comment>
<evidence type="ECO:0000256" key="1">
    <source>
        <dbReference type="SAM" id="MobiDB-lite"/>
    </source>
</evidence>
<accession>A0ABP0KQQ0</accession>
<reference evidence="2 3" key="1">
    <citation type="submission" date="2024-02" db="EMBL/GenBank/DDBJ databases">
        <authorList>
            <person name="Chen Y."/>
            <person name="Shah S."/>
            <person name="Dougan E. K."/>
            <person name="Thang M."/>
            <person name="Chan C."/>
        </authorList>
    </citation>
    <scope>NUCLEOTIDE SEQUENCE [LARGE SCALE GENOMIC DNA]</scope>
</reference>
<dbReference type="EMBL" id="CAXAMM010012314">
    <property type="protein sequence ID" value="CAK9028550.1"/>
    <property type="molecule type" value="Genomic_DNA"/>
</dbReference>